<dbReference type="InterPro" id="IPR007171">
    <property type="entry name" value="DUF371"/>
</dbReference>
<organism evidence="1 2">
    <name type="scientific">Methanobacterium paludis (strain DSM 25820 / JCM 18151 / SWAN1)</name>
    <dbReference type="NCBI Taxonomy" id="868131"/>
    <lineage>
        <taxon>Archaea</taxon>
        <taxon>Methanobacteriati</taxon>
        <taxon>Methanobacteriota</taxon>
        <taxon>Methanomada group</taxon>
        <taxon>Methanobacteria</taxon>
        <taxon>Methanobacteriales</taxon>
        <taxon>Methanobacteriaceae</taxon>
        <taxon>Methanobacterium</taxon>
    </lineage>
</organism>
<dbReference type="Pfam" id="PF04027">
    <property type="entry name" value="DUF371"/>
    <property type="match status" value="1"/>
</dbReference>
<accession>F6D548</accession>
<dbReference type="STRING" id="868131.MSWAN_0545"/>
<dbReference type="GeneID" id="10668032"/>
<dbReference type="Gene3D" id="2.60.120.630">
    <property type="entry name" value="mth639 domain like"/>
    <property type="match status" value="1"/>
</dbReference>
<dbReference type="HOGENOM" id="CLU_135994_0_0_2"/>
<gene>
    <name evidence="1" type="ordered locus">MSWAN_0545</name>
</gene>
<dbReference type="PANTHER" id="PTHR40696:SF1">
    <property type="entry name" value="DUF371 DOMAIN-CONTAINING PROTEIN"/>
    <property type="match status" value="1"/>
</dbReference>
<dbReference type="Proteomes" id="UP000009231">
    <property type="component" value="Chromosome"/>
</dbReference>
<evidence type="ECO:0008006" key="3">
    <source>
        <dbReference type="Google" id="ProtNLM"/>
    </source>
</evidence>
<protein>
    <recommendedName>
        <fullName evidence="3">DUF371 domain-containing protein</fullName>
    </recommendedName>
</protein>
<keyword evidence="2" id="KW-1185">Reference proteome</keyword>
<dbReference type="RefSeq" id="WP_013825085.1">
    <property type="nucleotide sequence ID" value="NC_015574.1"/>
</dbReference>
<dbReference type="KEGG" id="mew:MSWAN_0545"/>
<dbReference type="AlphaFoldDB" id="F6D548"/>
<reference evidence="1 2" key="1">
    <citation type="journal article" date="2014" name="Int. J. Syst. Evol. Microbiol.">
        <title>Methanobacterium paludis sp. nov. and a novel strain of Methanobacterium lacus isolated from northern peatlands.</title>
        <authorList>
            <person name="Cadillo-Quiroz H."/>
            <person name="Brauer S.L."/>
            <person name="Goodson N."/>
            <person name="Yavitt J.B."/>
            <person name="Zinder S.H."/>
        </authorList>
    </citation>
    <scope>NUCLEOTIDE SEQUENCE [LARGE SCALE GENOMIC DNA]</scope>
    <source>
        <strain evidence="2">DSM 25820 / JCM 18151 / SWAN1</strain>
    </source>
</reference>
<proteinExistence type="predicted"/>
<evidence type="ECO:0000313" key="2">
    <source>
        <dbReference type="Proteomes" id="UP000009231"/>
    </source>
</evidence>
<dbReference type="EMBL" id="CP002772">
    <property type="protein sequence ID" value="AEG17583.1"/>
    <property type="molecule type" value="Genomic_DNA"/>
</dbReference>
<evidence type="ECO:0000313" key="1">
    <source>
        <dbReference type="EMBL" id="AEG17583.1"/>
    </source>
</evidence>
<sequence>MEYTFFAKGHPNVTSKHKTTFEVTKDLDMGIRADCIIGVSSGIKMDDFPEEIKEVIKNENTVIKILLETENAADEITGYGHPELTLDHPTDMVCRKSEFKCNRTLMIKADKAACDLKKDLINDLSKGKSLKVVIKVG</sequence>
<dbReference type="OrthoDB" id="9265at2157"/>
<name>F6D548_METPW</name>
<dbReference type="eggNOG" id="arCOG04171">
    <property type="taxonomic scope" value="Archaea"/>
</dbReference>
<dbReference type="InterPro" id="IPR023131">
    <property type="entry name" value="Mth639-like_dom_sf"/>
</dbReference>
<dbReference type="PANTHER" id="PTHR40696">
    <property type="entry name" value="DUF371 FAMILY PROTEIN"/>
    <property type="match status" value="1"/>
</dbReference>